<reference evidence="5 6" key="1">
    <citation type="submission" date="2023-11" db="EMBL/GenBank/DDBJ databases">
        <title>An acidophilic fungus is an integral part of prey digestion in a carnivorous sundew plant.</title>
        <authorList>
            <person name="Tsai I.J."/>
        </authorList>
    </citation>
    <scope>NUCLEOTIDE SEQUENCE [LARGE SCALE GENOMIC DNA]</scope>
    <source>
        <strain evidence="5">169a</strain>
    </source>
</reference>
<keyword evidence="4" id="KW-0732">Signal</keyword>
<name>A0AAQ3MDY2_9PEZI</name>
<dbReference type="AlphaFoldDB" id="A0AAQ3MDY2"/>
<organism evidence="5 6">
    <name type="scientific">Acrodontium crateriforme</name>
    <dbReference type="NCBI Taxonomy" id="150365"/>
    <lineage>
        <taxon>Eukaryota</taxon>
        <taxon>Fungi</taxon>
        <taxon>Dikarya</taxon>
        <taxon>Ascomycota</taxon>
        <taxon>Pezizomycotina</taxon>
        <taxon>Dothideomycetes</taxon>
        <taxon>Dothideomycetidae</taxon>
        <taxon>Mycosphaerellales</taxon>
        <taxon>Teratosphaeriaceae</taxon>
        <taxon>Acrodontium</taxon>
    </lineage>
</organism>
<dbReference type="PROSITE" id="PS50297">
    <property type="entry name" value="ANK_REP_REGION"/>
    <property type="match status" value="5"/>
</dbReference>
<keyword evidence="1" id="KW-0677">Repeat</keyword>
<feature type="repeat" description="ANK" evidence="3">
    <location>
        <begin position="392"/>
        <end position="424"/>
    </location>
</feature>
<dbReference type="InterPro" id="IPR036770">
    <property type="entry name" value="Ankyrin_rpt-contain_sf"/>
</dbReference>
<dbReference type="EMBL" id="CP138592">
    <property type="protein sequence ID" value="WPH04577.1"/>
    <property type="molecule type" value="Genomic_DNA"/>
</dbReference>
<evidence type="ECO:0000256" key="2">
    <source>
        <dbReference type="ARBA" id="ARBA00023043"/>
    </source>
</evidence>
<evidence type="ECO:0000313" key="6">
    <source>
        <dbReference type="Proteomes" id="UP001303373"/>
    </source>
</evidence>
<evidence type="ECO:0000313" key="5">
    <source>
        <dbReference type="EMBL" id="WPH04577.1"/>
    </source>
</evidence>
<feature type="signal peptide" evidence="4">
    <location>
        <begin position="1"/>
        <end position="23"/>
    </location>
</feature>
<evidence type="ECO:0000256" key="1">
    <source>
        <dbReference type="ARBA" id="ARBA00022737"/>
    </source>
</evidence>
<dbReference type="SMART" id="SM00248">
    <property type="entry name" value="ANK"/>
    <property type="match status" value="8"/>
</dbReference>
<dbReference type="InterPro" id="IPR002110">
    <property type="entry name" value="Ankyrin_rpt"/>
</dbReference>
<dbReference type="InterPro" id="IPR050745">
    <property type="entry name" value="Multifunctional_regulatory"/>
</dbReference>
<keyword evidence="2 3" id="KW-0040">ANK repeat</keyword>
<dbReference type="PROSITE" id="PS50088">
    <property type="entry name" value="ANK_REPEAT"/>
    <property type="match status" value="6"/>
</dbReference>
<feature type="chain" id="PRO_5043036147" description="Ankyrin repeat protein" evidence="4">
    <location>
        <begin position="24"/>
        <end position="564"/>
    </location>
</feature>
<evidence type="ECO:0000256" key="4">
    <source>
        <dbReference type="SAM" id="SignalP"/>
    </source>
</evidence>
<dbReference type="PANTHER" id="PTHR24189:SF50">
    <property type="entry name" value="ANKYRIN REPEAT AND SOCS BOX PROTEIN 2"/>
    <property type="match status" value="1"/>
</dbReference>
<gene>
    <name evidence="5" type="ORF">R9X50_00746900</name>
</gene>
<accession>A0AAQ3MDY2</accession>
<dbReference type="SUPFAM" id="SSF48403">
    <property type="entry name" value="Ankyrin repeat"/>
    <property type="match status" value="1"/>
</dbReference>
<evidence type="ECO:0000256" key="3">
    <source>
        <dbReference type="PROSITE-ProRule" id="PRU00023"/>
    </source>
</evidence>
<dbReference type="Proteomes" id="UP001303373">
    <property type="component" value="Chromosome 13"/>
</dbReference>
<keyword evidence="6" id="KW-1185">Reference proteome</keyword>
<dbReference type="Gene3D" id="1.25.40.20">
    <property type="entry name" value="Ankyrin repeat-containing domain"/>
    <property type="match status" value="1"/>
</dbReference>
<feature type="repeat" description="ANK" evidence="3">
    <location>
        <begin position="425"/>
        <end position="457"/>
    </location>
</feature>
<proteinExistence type="predicted"/>
<feature type="repeat" description="ANK" evidence="3">
    <location>
        <begin position="359"/>
        <end position="391"/>
    </location>
</feature>
<protein>
    <recommendedName>
        <fullName evidence="7">Ankyrin repeat protein</fullName>
    </recommendedName>
</protein>
<feature type="repeat" description="ANK" evidence="3">
    <location>
        <begin position="492"/>
        <end position="524"/>
    </location>
</feature>
<sequence>MDPLSIAVGVSSLLGACAAVTRALQEAKGKYARSENTILAVLVECNIISSTLAQVRQILQSKSTPFTELWASDDVQLHQTFHSAMESCDVTLVALSDLLQKCNQQNSGGGLSWKGKTKLFFSDQEMHERLETLRSLNVAMAALLSAIQANSVAAMSQTLSRNLSAMETMNKETFKLKKRYTPSIISEVETTFDFDDELVNSDAYRRAFRSFTSVEEQVADLKLETNASVTPTQSIITPSEEATLVNSPNDIIVKQIHKDNQAPQKSTVDKADIESINSEQTAKTSRTERLQRESTALYHAANKGHIEIVRLLLNRGTKLALSKHKGDNALIGAALNGHLEVFKLLLSQEDGDINTTGDDKGTPLYWAAQRGHTGLLKFLLGLGAEASLPRFSDWTPLCAAAAQNHVAAVELLLGHGVQLNSQTPEGCTALYYAASKGHVEILQLLIQHGADVVLPAERNWTPLCAAASNGHPKAVELLLQRPDAPIDVETESGGTPLYWAATNGHVDVVRRLLEYGAEAILPRKNGFSPMSSAAFEGHLEIVEMLLEHESANEGVNTPTSEEGI</sequence>
<dbReference type="Pfam" id="PF12796">
    <property type="entry name" value="Ank_2"/>
    <property type="match status" value="3"/>
</dbReference>
<evidence type="ECO:0008006" key="7">
    <source>
        <dbReference type="Google" id="ProtNLM"/>
    </source>
</evidence>
<feature type="repeat" description="ANK" evidence="3">
    <location>
        <begin position="525"/>
        <end position="557"/>
    </location>
</feature>
<dbReference type="PANTHER" id="PTHR24189">
    <property type="entry name" value="MYOTROPHIN"/>
    <property type="match status" value="1"/>
</dbReference>
<feature type="repeat" description="ANK" evidence="3">
    <location>
        <begin position="292"/>
        <end position="324"/>
    </location>
</feature>